<evidence type="ECO:0000313" key="8">
    <source>
        <dbReference type="EMBL" id="WXA99385.1"/>
    </source>
</evidence>
<accession>A0ABZ2KP87</accession>
<protein>
    <submittedName>
        <fullName evidence="8">Serine/threonine protein kinase</fullName>
    </submittedName>
</protein>
<organism evidence="8 9">
    <name type="scientific">Pendulispora brunnea</name>
    <dbReference type="NCBI Taxonomy" id="2905690"/>
    <lineage>
        <taxon>Bacteria</taxon>
        <taxon>Pseudomonadati</taxon>
        <taxon>Myxococcota</taxon>
        <taxon>Myxococcia</taxon>
        <taxon>Myxococcales</taxon>
        <taxon>Sorangiineae</taxon>
        <taxon>Pendulisporaceae</taxon>
        <taxon>Pendulispora</taxon>
    </lineage>
</organism>
<evidence type="ECO:0000256" key="1">
    <source>
        <dbReference type="ARBA" id="ARBA00022679"/>
    </source>
</evidence>
<dbReference type="Proteomes" id="UP001379533">
    <property type="component" value="Chromosome"/>
</dbReference>
<evidence type="ECO:0000256" key="2">
    <source>
        <dbReference type="ARBA" id="ARBA00022741"/>
    </source>
</evidence>
<gene>
    <name evidence="8" type="ORF">LZC95_21510</name>
</gene>
<evidence type="ECO:0000256" key="3">
    <source>
        <dbReference type="ARBA" id="ARBA00022777"/>
    </source>
</evidence>
<evidence type="ECO:0000256" key="4">
    <source>
        <dbReference type="ARBA" id="ARBA00022840"/>
    </source>
</evidence>
<dbReference type="PANTHER" id="PTHR43289">
    <property type="entry name" value="MITOGEN-ACTIVATED PROTEIN KINASE KINASE KINASE 20-RELATED"/>
    <property type="match status" value="1"/>
</dbReference>
<dbReference type="PROSITE" id="PS00108">
    <property type="entry name" value="PROTEIN_KINASE_ST"/>
    <property type="match status" value="1"/>
</dbReference>
<dbReference type="Gene3D" id="3.30.200.20">
    <property type="entry name" value="Phosphorylase Kinase, domain 1"/>
    <property type="match status" value="1"/>
</dbReference>
<feature type="binding site" evidence="5">
    <location>
        <position position="45"/>
    </location>
    <ligand>
        <name>ATP</name>
        <dbReference type="ChEBI" id="CHEBI:30616"/>
    </ligand>
</feature>
<dbReference type="SMART" id="SM00220">
    <property type="entry name" value="S_TKc"/>
    <property type="match status" value="1"/>
</dbReference>
<dbReference type="EMBL" id="CP089982">
    <property type="protein sequence ID" value="WXA99385.1"/>
    <property type="molecule type" value="Genomic_DNA"/>
</dbReference>
<keyword evidence="9" id="KW-1185">Reference proteome</keyword>
<dbReference type="GO" id="GO:0004674">
    <property type="term" value="F:protein serine/threonine kinase activity"/>
    <property type="evidence" value="ECO:0007669"/>
    <property type="project" value="UniProtKB-KW"/>
</dbReference>
<sequence length="423" mass="44610">MGATMLAPGAVVYGRYELETVLGEGGMGAVWGARHTVTRRPVALKFLKRKGAEHTRRFLREARIVGALKHPNVVTIYDILHEGDDPPVMVMDWLVGEPLSARLAREGTIPLGDLARIMTQVADAVETAHRNGVVHRDLKPENIFLCRESPPNQGGEVKVLDFGIAKLTAVSGDAAKTAGLTTTGDLLGTPYYMAPEQVFGDKEMDHRADIWSLGVILHQCLAGRRPFDGENVGQILKAITMGAVAPLASVRRDLPADLTTLVDRMLARDKEQRPKDLSGLIRVLSELSGVESTAPTHVTPPRRPRASRALWGLGALIAATAMAGAFLLLPPSPTVEQAPVVPSPPPSTAPVATIEPAAPAPSVAMAAPEDAAPPPVKAAPSPRAHAAPLRRPPSSAPPAGATAPSASTSRLPGGVYGESPYKP</sequence>
<evidence type="ECO:0000256" key="6">
    <source>
        <dbReference type="SAM" id="MobiDB-lite"/>
    </source>
</evidence>
<feature type="compositionally biased region" description="Low complexity" evidence="6">
    <location>
        <begin position="378"/>
        <end position="389"/>
    </location>
</feature>
<feature type="compositionally biased region" description="Low complexity" evidence="6">
    <location>
        <begin position="360"/>
        <end position="370"/>
    </location>
</feature>
<dbReference type="RefSeq" id="WP_394850023.1">
    <property type="nucleotide sequence ID" value="NZ_CP089982.1"/>
</dbReference>
<dbReference type="InterPro" id="IPR000719">
    <property type="entry name" value="Prot_kinase_dom"/>
</dbReference>
<keyword evidence="8" id="KW-0723">Serine/threonine-protein kinase</keyword>
<evidence type="ECO:0000256" key="5">
    <source>
        <dbReference type="PROSITE-ProRule" id="PRU10141"/>
    </source>
</evidence>
<dbReference type="SUPFAM" id="SSF56112">
    <property type="entry name" value="Protein kinase-like (PK-like)"/>
    <property type="match status" value="1"/>
</dbReference>
<name>A0ABZ2KP87_9BACT</name>
<evidence type="ECO:0000259" key="7">
    <source>
        <dbReference type="PROSITE" id="PS50011"/>
    </source>
</evidence>
<dbReference type="CDD" id="cd14014">
    <property type="entry name" value="STKc_PknB_like"/>
    <property type="match status" value="1"/>
</dbReference>
<feature type="compositionally biased region" description="Low complexity" evidence="6">
    <location>
        <begin position="397"/>
        <end position="410"/>
    </location>
</feature>
<evidence type="ECO:0000313" key="9">
    <source>
        <dbReference type="Proteomes" id="UP001379533"/>
    </source>
</evidence>
<dbReference type="InterPro" id="IPR008271">
    <property type="entry name" value="Ser/Thr_kinase_AS"/>
</dbReference>
<keyword evidence="2 5" id="KW-0547">Nucleotide-binding</keyword>
<dbReference type="PROSITE" id="PS50011">
    <property type="entry name" value="PROTEIN_KINASE_DOM"/>
    <property type="match status" value="1"/>
</dbReference>
<dbReference type="InterPro" id="IPR017441">
    <property type="entry name" value="Protein_kinase_ATP_BS"/>
</dbReference>
<dbReference type="Gene3D" id="1.10.510.10">
    <property type="entry name" value="Transferase(Phosphotransferase) domain 1"/>
    <property type="match status" value="1"/>
</dbReference>
<feature type="region of interest" description="Disordered" evidence="6">
    <location>
        <begin position="360"/>
        <end position="423"/>
    </location>
</feature>
<dbReference type="Pfam" id="PF00069">
    <property type="entry name" value="Pkinase"/>
    <property type="match status" value="1"/>
</dbReference>
<keyword evidence="4 5" id="KW-0067">ATP-binding</keyword>
<proteinExistence type="predicted"/>
<reference evidence="8 9" key="1">
    <citation type="submission" date="2021-12" db="EMBL/GenBank/DDBJ databases">
        <title>Discovery of the Pendulisporaceae a myxobacterial family with distinct sporulation behavior and unique specialized metabolism.</title>
        <authorList>
            <person name="Garcia R."/>
            <person name="Popoff A."/>
            <person name="Bader C.D."/>
            <person name="Loehr J."/>
            <person name="Walesch S."/>
            <person name="Walt C."/>
            <person name="Boldt J."/>
            <person name="Bunk B."/>
            <person name="Haeckl F.J.F.P.J."/>
            <person name="Gunesch A.P."/>
            <person name="Birkelbach J."/>
            <person name="Nuebel U."/>
            <person name="Pietschmann T."/>
            <person name="Bach T."/>
            <person name="Mueller R."/>
        </authorList>
    </citation>
    <scope>NUCLEOTIDE SEQUENCE [LARGE SCALE GENOMIC DNA]</scope>
    <source>
        <strain evidence="8 9">MSr12523</strain>
    </source>
</reference>
<keyword evidence="3 8" id="KW-0418">Kinase</keyword>
<feature type="domain" description="Protein kinase" evidence="7">
    <location>
        <begin position="16"/>
        <end position="287"/>
    </location>
</feature>
<dbReference type="PROSITE" id="PS00107">
    <property type="entry name" value="PROTEIN_KINASE_ATP"/>
    <property type="match status" value="1"/>
</dbReference>
<dbReference type="PANTHER" id="PTHR43289:SF30">
    <property type="entry name" value="NON-SPECIFIC SERINE_THREONINE PROTEIN KINASE"/>
    <property type="match status" value="1"/>
</dbReference>
<dbReference type="InterPro" id="IPR011009">
    <property type="entry name" value="Kinase-like_dom_sf"/>
</dbReference>
<keyword evidence="1" id="KW-0808">Transferase</keyword>